<sequence length="173" mass="19662">MGRGAMMILFFAPKLRNSLEFFTLIWMSLLLPGEAHQKGEFYVASAYGKLLKAIWDATDTKWSSIWSLPVKQRIRLFLWLVLRQRLMTNVKHYRRGLSSDASCPSCGCGYCKCIEIVTPLQVELWSILIGLQVAWSYDAELLIVQSDNSQAVKMIKDPSAFKHSMHDVSSITA</sequence>
<comment type="caution">
    <text evidence="3">The sequence shown here is derived from an EMBL/GenBank/DDBJ whole genome shotgun (WGS) entry which is preliminary data.</text>
</comment>
<feature type="signal peptide" evidence="1">
    <location>
        <begin position="1"/>
        <end position="35"/>
    </location>
</feature>
<evidence type="ECO:0000256" key="1">
    <source>
        <dbReference type="SAM" id="SignalP"/>
    </source>
</evidence>
<feature type="chain" id="PRO_5046695349" description="Reverse transcriptase zinc-binding domain-containing protein" evidence="1">
    <location>
        <begin position="36"/>
        <end position="173"/>
    </location>
</feature>
<proteinExistence type="predicted"/>
<gene>
    <name evidence="3" type="ORF">V6N11_054156</name>
</gene>
<dbReference type="InterPro" id="IPR026960">
    <property type="entry name" value="RVT-Znf"/>
</dbReference>
<feature type="domain" description="Reverse transcriptase zinc-binding" evidence="2">
    <location>
        <begin position="41"/>
        <end position="108"/>
    </location>
</feature>
<dbReference type="Pfam" id="PF13966">
    <property type="entry name" value="zf-RVT"/>
    <property type="match status" value="1"/>
</dbReference>
<keyword evidence="1" id="KW-0732">Signal</keyword>
<evidence type="ECO:0000313" key="3">
    <source>
        <dbReference type="EMBL" id="KAK9019641.1"/>
    </source>
</evidence>
<protein>
    <recommendedName>
        <fullName evidence="2">Reverse transcriptase zinc-binding domain-containing protein</fullName>
    </recommendedName>
</protein>
<accession>A0ABR2S3Q2</accession>
<name>A0ABR2S3Q2_9ROSI</name>
<evidence type="ECO:0000259" key="2">
    <source>
        <dbReference type="Pfam" id="PF13966"/>
    </source>
</evidence>
<dbReference type="Proteomes" id="UP001396334">
    <property type="component" value="Unassembled WGS sequence"/>
</dbReference>
<evidence type="ECO:0000313" key="4">
    <source>
        <dbReference type="Proteomes" id="UP001396334"/>
    </source>
</evidence>
<organism evidence="3 4">
    <name type="scientific">Hibiscus sabdariffa</name>
    <name type="common">roselle</name>
    <dbReference type="NCBI Taxonomy" id="183260"/>
    <lineage>
        <taxon>Eukaryota</taxon>
        <taxon>Viridiplantae</taxon>
        <taxon>Streptophyta</taxon>
        <taxon>Embryophyta</taxon>
        <taxon>Tracheophyta</taxon>
        <taxon>Spermatophyta</taxon>
        <taxon>Magnoliopsida</taxon>
        <taxon>eudicotyledons</taxon>
        <taxon>Gunneridae</taxon>
        <taxon>Pentapetalae</taxon>
        <taxon>rosids</taxon>
        <taxon>malvids</taxon>
        <taxon>Malvales</taxon>
        <taxon>Malvaceae</taxon>
        <taxon>Malvoideae</taxon>
        <taxon>Hibiscus</taxon>
    </lineage>
</organism>
<dbReference type="EMBL" id="JBBPBN010000017">
    <property type="protein sequence ID" value="KAK9019641.1"/>
    <property type="molecule type" value="Genomic_DNA"/>
</dbReference>
<reference evidence="3 4" key="1">
    <citation type="journal article" date="2024" name="G3 (Bethesda)">
        <title>Genome assembly of Hibiscus sabdariffa L. provides insights into metabolisms of medicinal natural products.</title>
        <authorList>
            <person name="Kim T."/>
        </authorList>
    </citation>
    <scope>NUCLEOTIDE SEQUENCE [LARGE SCALE GENOMIC DNA]</scope>
    <source>
        <strain evidence="3">TK-2024</strain>
        <tissue evidence="3">Old leaves</tissue>
    </source>
</reference>
<keyword evidence="4" id="KW-1185">Reference proteome</keyword>